<evidence type="ECO:0000256" key="19">
    <source>
        <dbReference type="SAM" id="Phobius"/>
    </source>
</evidence>
<evidence type="ECO:0000256" key="16">
    <source>
        <dbReference type="PIRSR" id="PIRSR600829-2"/>
    </source>
</evidence>
<evidence type="ECO:0000256" key="14">
    <source>
        <dbReference type="ARBA" id="ARBA00023264"/>
    </source>
</evidence>
<organism evidence="20 21">
    <name type="scientific">Truepera radiovictrix (strain DSM 17093 / CIP 108686 / LMG 22925 / RQ-24)</name>
    <dbReference type="NCBI Taxonomy" id="649638"/>
    <lineage>
        <taxon>Bacteria</taxon>
        <taxon>Thermotogati</taxon>
        <taxon>Deinococcota</taxon>
        <taxon>Deinococci</taxon>
        <taxon>Trueperales</taxon>
        <taxon>Trueperaceae</taxon>
        <taxon>Truepera</taxon>
    </lineage>
</organism>
<comment type="cofactor">
    <cofactor evidence="18">
        <name>Mg(2+)</name>
        <dbReference type="ChEBI" id="CHEBI:18420"/>
    </cofactor>
    <text evidence="18">Mn(2+), Zn(2+), Cd(2+) and Co(2+) support activity to lesser extents.</text>
</comment>
<dbReference type="Proteomes" id="UP000000379">
    <property type="component" value="Chromosome"/>
</dbReference>
<keyword evidence="21" id="KW-1185">Reference proteome</keyword>
<dbReference type="Pfam" id="PF01219">
    <property type="entry name" value="DAGK_prokar"/>
    <property type="match status" value="1"/>
</dbReference>
<dbReference type="GO" id="GO:0046872">
    <property type="term" value="F:metal ion binding"/>
    <property type="evidence" value="ECO:0007669"/>
    <property type="project" value="UniProtKB-KW"/>
</dbReference>
<feature type="active site" description="Proton acceptor" evidence="15">
    <location>
        <position position="46"/>
    </location>
</feature>
<dbReference type="STRING" id="649638.Trad_0442"/>
<feature type="transmembrane region" description="Helical" evidence="19">
    <location>
        <begin position="73"/>
        <end position="93"/>
    </location>
</feature>
<keyword evidence="18" id="KW-0479">Metal-binding</keyword>
<proteinExistence type="inferred from homology"/>
<feature type="binding site" evidence="16">
    <location>
        <position position="46"/>
    </location>
    <ligand>
        <name>substrate</name>
    </ligand>
</feature>
<evidence type="ECO:0000256" key="15">
    <source>
        <dbReference type="PIRSR" id="PIRSR600829-1"/>
    </source>
</evidence>
<evidence type="ECO:0000256" key="12">
    <source>
        <dbReference type="ARBA" id="ARBA00023136"/>
    </source>
</evidence>
<keyword evidence="13" id="KW-0594">Phospholipid biosynthesis</keyword>
<feature type="binding site" evidence="17">
    <location>
        <begin position="71"/>
        <end position="72"/>
    </location>
    <ligand>
        <name>ATP</name>
        <dbReference type="ChEBI" id="CHEBI:30616"/>
    </ligand>
</feature>
<evidence type="ECO:0000256" key="9">
    <source>
        <dbReference type="ARBA" id="ARBA00022840"/>
    </source>
</evidence>
<keyword evidence="12 19" id="KW-0472">Membrane</keyword>
<dbReference type="InterPro" id="IPR000829">
    <property type="entry name" value="DAGK"/>
</dbReference>
<dbReference type="PANTHER" id="PTHR34299:SF1">
    <property type="entry name" value="DIACYLGLYCEROL KINASE"/>
    <property type="match status" value="1"/>
</dbReference>
<dbReference type="AlphaFoldDB" id="D7CS47"/>
<keyword evidence="14" id="KW-1208">Phospholipid metabolism</keyword>
<protein>
    <submittedName>
        <fullName evidence="20">Diacylglycerol kinase</fullName>
    </submittedName>
</protein>
<dbReference type="HOGENOM" id="CLU_112343_2_2_0"/>
<dbReference type="InterPro" id="IPR036945">
    <property type="entry name" value="DAGK_sf"/>
</dbReference>
<evidence type="ECO:0000256" key="4">
    <source>
        <dbReference type="ARBA" id="ARBA00022516"/>
    </source>
</evidence>
<gene>
    <name evidence="20" type="ordered locus">Trad_0442</name>
</gene>
<dbReference type="Gene3D" id="1.10.287.3610">
    <property type="match status" value="1"/>
</dbReference>
<sequence>MGAVWRTEGNFRIQVLGAALALGVGLAVGAELVPLFLVCALVLALELVNSALESTLDLVSPEFHPLVKRAKDAAAGAVLVAALFAVLVGLWVLGPPLWRVVFG</sequence>
<evidence type="ECO:0000256" key="18">
    <source>
        <dbReference type="PIRSR" id="PIRSR600829-4"/>
    </source>
</evidence>
<dbReference type="GO" id="GO:0016301">
    <property type="term" value="F:kinase activity"/>
    <property type="evidence" value="ECO:0007669"/>
    <property type="project" value="UniProtKB-KW"/>
</dbReference>
<keyword evidence="7 17" id="KW-0547">Nucleotide-binding</keyword>
<accession>D7CS47</accession>
<feature type="binding site" evidence="17">
    <location>
        <position position="53"/>
    </location>
    <ligand>
        <name>ATP</name>
        <dbReference type="ChEBI" id="CHEBI:30616"/>
    </ligand>
</feature>
<evidence type="ECO:0000256" key="17">
    <source>
        <dbReference type="PIRSR" id="PIRSR600829-3"/>
    </source>
</evidence>
<dbReference type="GO" id="GO:0008654">
    <property type="term" value="P:phospholipid biosynthetic process"/>
    <property type="evidence" value="ECO:0007669"/>
    <property type="project" value="UniProtKB-KW"/>
</dbReference>
<evidence type="ECO:0000256" key="5">
    <source>
        <dbReference type="ARBA" id="ARBA00022679"/>
    </source>
</evidence>
<comment type="subcellular location">
    <subcellularLocation>
        <location evidence="1">Cell membrane</location>
        <topology evidence="1">Multi-pass membrane protein</topology>
    </subcellularLocation>
</comment>
<keyword evidence="18" id="KW-0460">Magnesium</keyword>
<feature type="binding site" evidence="18">
    <location>
        <position position="53"/>
    </location>
    <ligand>
        <name>a divalent metal cation</name>
        <dbReference type="ChEBI" id="CHEBI:60240"/>
    </ligand>
</feature>
<keyword evidence="9 17" id="KW-0067">ATP-binding</keyword>
<keyword evidence="3" id="KW-1003">Cell membrane</keyword>
<dbReference type="CDD" id="cd14265">
    <property type="entry name" value="UDPK_IM_like"/>
    <property type="match status" value="1"/>
</dbReference>
<evidence type="ECO:0000256" key="2">
    <source>
        <dbReference type="ARBA" id="ARBA00005967"/>
    </source>
</evidence>
<dbReference type="GO" id="GO:0005886">
    <property type="term" value="C:plasma membrane"/>
    <property type="evidence" value="ECO:0007669"/>
    <property type="project" value="UniProtKB-SubCell"/>
</dbReference>
<keyword evidence="6 19" id="KW-0812">Transmembrane</keyword>
<keyword evidence="11" id="KW-0443">Lipid metabolism</keyword>
<evidence type="ECO:0000256" key="3">
    <source>
        <dbReference type="ARBA" id="ARBA00022475"/>
    </source>
</evidence>
<reference evidence="21" key="1">
    <citation type="submission" date="2010-05" db="EMBL/GenBank/DDBJ databases">
        <title>The complete genome of Truepera radiovictris DSM 17093.</title>
        <authorList>
            <consortium name="US DOE Joint Genome Institute (JGI-PGF)"/>
            <person name="Lucas S."/>
            <person name="Copeland A."/>
            <person name="Lapidus A."/>
            <person name="Glavina del Rio T."/>
            <person name="Dalin E."/>
            <person name="Tice H."/>
            <person name="Bruce D."/>
            <person name="Goodwin L."/>
            <person name="Pitluck S."/>
            <person name="Kyrpides N."/>
            <person name="Mavromatis K."/>
            <person name="Ovchinnikova G."/>
            <person name="Munk A.C."/>
            <person name="Detter J.C."/>
            <person name="Han C."/>
            <person name="Tapia R."/>
            <person name="Land M."/>
            <person name="Hauser L."/>
            <person name="Markowitz V."/>
            <person name="Cheng J.-F."/>
            <person name="Hugenholtz P."/>
            <person name="Woyke T."/>
            <person name="Wu D."/>
            <person name="Tindall B."/>
            <person name="Pomrenke H.G."/>
            <person name="Brambilla E."/>
            <person name="Klenk H.-P."/>
            <person name="Eisen J.A."/>
        </authorList>
    </citation>
    <scope>NUCLEOTIDE SEQUENCE [LARGE SCALE GENOMIC DNA]</scope>
    <source>
        <strain evidence="21">DSM 17093 / CIP 108686 / LMG 22925 / RQ-24</strain>
    </source>
</reference>
<evidence type="ECO:0000256" key="11">
    <source>
        <dbReference type="ARBA" id="ARBA00023098"/>
    </source>
</evidence>
<dbReference type="KEGG" id="tra:Trad_0442"/>
<evidence type="ECO:0000313" key="21">
    <source>
        <dbReference type="Proteomes" id="UP000000379"/>
    </source>
</evidence>
<name>D7CS47_TRURR</name>
<evidence type="ECO:0000313" key="20">
    <source>
        <dbReference type="EMBL" id="ADI13579.1"/>
    </source>
</evidence>
<evidence type="ECO:0000256" key="10">
    <source>
        <dbReference type="ARBA" id="ARBA00022989"/>
    </source>
</evidence>
<feature type="binding site" evidence="17">
    <location>
        <begin position="62"/>
        <end position="64"/>
    </location>
    <ligand>
        <name>ATP</name>
        <dbReference type="ChEBI" id="CHEBI:30616"/>
    </ligand>
</feature>
<dbReference type="GO" id="GO:0005524">
    <property type="term" value="F:ATP binding"/>
    <property type="evidence" value="ECO:0007669"/>
    <property type="project" value="UniProtKB-KW"/>
</dbReference>
<dbReference type="eggNOG" id="COG0818">
    <property type="taxonomic scope" value="Bacteria"/>
</dbReference>
<dbReference type="PANTHER" id="PTHR34299">
    <property type="entry name" value="DIACYLGLYCEROL KINASE"/>
    <property type="match status" value="1"/>
</dbReference>
<dbReference type="EMBL" id="CP002049">
    <property type="protein sequence ID" value="ADI13579.1"/>
    <property type="molecule type" value="Genomic_DNA"/>
</dbReference>
<keyword evidence="10 19" id="KW-1133">Transmembrane helix</keyword>
<dbReference type="InterPro" id="IPR033717">
    <property type="entry name" value="UDPK"/>
</dbReference>
<feature type="binding site" evidence="18">
    <location>
        <position position="8"/>
    </location>
    <ligand>
        <name>a divalent metal cation</name>
        <dbReference type="ChEBI" id="CHEBI:60240"/>
    </ligand>
</feature>
<evidence type="ECO:0000256" key="6">
    <source>
        <dbReference type="ARBA" id="ARBA00022692"/>
    </source>
</evidence>
<evidence type="ECO:0000256" key="1">
    <source>
        <dbReference type="ARBA" id="ARBA00004651"/>
    </source>
</evidence>
<evidence type="ECO:0000256" key="7">
    <source>
        <dbReference type="ARBA" id="ARBA00022741"/>
    </source>
</evidence>
<reference evidence="20 21" key="2">
    <citation type="journal article" date="2011" name="Stand. Genomic Sci.">
        <title>Complete genome sequence of Truepera radiovictrix type strain (RQ-24).</title>
        <authorList>
            <person name="Ivanova N."/>
            <person name="Rohde C."/>
            <person name="Munk C."/>
            <person name="Nolan M."/>
            <person name="Lucas S."/>
            <person name="Del Rio T.G."/>
            <person name="Tice H."/>
            <person name="Deshpande S."/>
            <person name="Cheng J.F."/>
            <person name="Tapia R."/>
            <person name="Han C."/>
            <person name="Goodwin L."/>
            <person name="Pitluck S."/>
            <person name="Liolios K."/>
            <person name="Mavromatis K."/>
            <person name="Mikhailova N."/>
            <person name="Pati A."/>
            <person name="Chen A."/>
            <person name="Palaniappan K."/>
            <person name="Land M."/>
            <person name="Hauser L."/>
            <person name="Chang Y.J."/>
            <person name="Jeffries C.D."/>
            <person name="Brambilla E."/>
            <person name="Rohde M."/>
            <person name="Goker M."/>
            <person name="Tindall B.J."/>
            <person name="Woyke T."/>
            <person name="Bristow J."/>
            <person name="Eisen J.A."/>
            <person name="Markowitz V."/>
            <person name="Hugenholtz P."/>
            <person name="Kyrpides N.C."/>
            <person name="Klenk H.P."/>
            <person name="Lapidus A."/>
        </authorList>
    </citation>
    <scope>NUCLEOTIDE SEQUENCE [LARGE SCALE GENOMIC DNA]</scope>
    <source>
        <strain evidence="21">DSM 17093 / CIP 108686 / LMG 22925 / RQ-24</strain>
    </source>
</reference>
<evidence type="ECO:0000256" key="8">
    <source>
        <dbReference type="ARBA" id="ARBA00022777"/>
    </source>
</evidence>
<comment type="similarity">
    <text evidence="2">Belongs to the bacterial diacylglycerol kinase family.</text>
</comment>
<keyword evidence="5" id="KW-0808">Transferase</keyword>
<keyword evidence="4" id="KW-0444">Lipid biosynthesis</keyword>
<feature type="transmembrane region" description="Helical" evidence="19">
    <location>
        <begin position="12"/>
        <end position="29"/>
    </location>
</feature>
<evidence type="ECO:0000256" key="13">
    <source>
        <dbReference type="ARBA" id="ARBA00023209"/>
    </source>
</evidence>
<feature type="binding site" evidence="17">
    <location>
        <position position="8"/>
    </location>
    <ligand>
        <name>ATP</name>
        <dbReference type="ChEBI" id="CHEBI:30616"/>
    </ligand>
</feature>
<keyword evidence="8 20" id="KW-0418">Kinase</keyword>